<evidence type="ECO:0000256" key="3">
    <source>
        <dbReference type="ARBA" id="ARBA00037096"/>
    </source>
</evidence>
<feature type="transmembrane region" description="Helical" evidence="5">
    <location>
        <begin position="41"/>
        <end position="61"/>
    </location>
</feature>
<dbReference type="PANTHER" id="PTHR44196:SF1">
    <property type="entry name" value="DEHYDROGENASE_REDUCTASE SDR FAMILY MEMBER 7B"/>
    <property type="match status" value="1"/>
</dbReference>
<keyword evidence="5" id="KW-0472">Membrane</keyword>
<dbReference type="PRINTS" id="PR00080">
    <property type="entry name" value="SDRFAMILY"/>
</dbReference>
<protein>
    <submittedName>
        <fullName evidence="6">Putative 11beta-hydroxysteroid dehydrogenase type 1</fullName>
    </submittedName>
</protein>
<dbReference type="Pfam" id="PF00106">
    <property type="entry name" value="adh_short"/>
    <property type="match status" value="1"/>
</dbReference>
<comment type="similarity">
    <text evidence="1 4">Belongs to the short-chain dehydrogenases/reductases (SDR) family.</text>
</comment>
<dbReference type="PROSITE" id="PS00061">
    <property type="entry name" value="ADH_SHORT"/>
    <property type="match status" value="1"/>
</dbReference>
<dbReference type="PRINTS" id="PR00081">
    <property type="entry name" value="GDHRDH"/>
</dbReference>
<evidence type="ECO:0000256" key="4">
    <source>
        <dbReference type="RuleBase" id="RU000363"/>
    </source>
</evidence>
<evidence type="ECO:0000256" key="1">
    <source>
        <dbReference type="ARBA" id="ARBA00006484"/>
    </source>
</evidence>
<dbReference type="AlphaFoldDB" id="A0A0N7Z8Q4"/>
<dbReference type="Gene3D" id="3.40.50.720">
    <property type="entry name" value="NAD(P)-binding Rossmann-like Domain"/>
    <property type="match status" value="1"/>
</dbReference>
<dbReference type="GO" id="GO:0016491">
    <property type="term" value="F:oxidoreductase activity"/>
    <property type="evidence" value="ECO:0007669"/>
    <property type="project" value="UniProtKB-KW"/>
</dbReference>
<feature type="transmembrane region" description="Helical" evidence="5">
    <location>
        <begin position="7"/>
        <end position="29"/>
    </location>
</feature>
<proteinExistence type="evidence at transcript level"/>
<reference evidence="6" key="1">
    <citation type="journal article" date="2016" name="PLoS Negl. Trop. Dis.">
        <title>A Deep Insight into the Sialome of Rhodnius neglectus, a Vector of Chagas Disease.</title>
        <authorList>
            <person name="Santiago P.B."/>
            <person name="Assumpcao T.C."/>
            <person name="Araujo C.N."/>
            <person name="Bastos I.M."/>
            <person name="Neves D."/>
            <person name="Silva I.G."/>
            <person name="Charneau S."/>
            <person name="Queiroz R.M."/>
            <person name="Raiol T."/>
            <person name="Oliveira J.V."/>
            <person name="Sousa M.V."/>
            <person name="Calvo E."/>
            <person name="Ribeiro J.M."/>
            <person name="Santana J.M."/>
        </authorList>
    </citation>
    <scope>NUCLEOTIDE SEQUENCE</scope>
    <source>
        <tissue evidence="6">Salivary glands</tissue>
    </source>
</reference>
<comment type="function">
    <text evidence="3">Putative oxidoreductase.</text>
</comment>
<keyword evidence="5" id="KW-0812">Transmembrane</keyword>
<dbReference type="InterPro" id="IPR036291">
    <property type="entry name" value="NAD(P)-bd_dom_sf"/>
</dbReference>
<evidence type="ECO:0000313" key="6">
    <source>
        <dbReference type="EMBL" id="JAI53896.1"/>
    </source>
</evidence>
<sequence>MDVVLETVFNLCGTDLLPVAIPLLIYWIYRSRKIKNDLKGKVVLITGANSGLGEALAYVFYTAGCKLILAARRVDQLERVKSDLLKLNAESETFEPVILPLDLSELETIPQKALEALETYKQVNILINNAGISFRGNIVETSLEVHMKVMCVNYFGQIALTKALLPSLIKCNGHVLAVSSIQGRIALPFRSAYAASKHALQAYMECLRAEIPEIKVSVINPGYIKTNLSVNAVTGSGEVYGVLDTSTEKGYTPKYVAEEILRAVIMEKKELIVSPLLPKMAILFRILTPSLFFYFIRLWAKRKK</sequence>
<dbReference type="GO" id="GO:0016020">
    <property type="term" value="C:membrane"/>
    <property type="evidence" value="ECO:0007669"/>
    <property type="project" value="TreeGrafter"/>
</dbReference>
<dbReference type="InterPro" id="IPR020904">
    <property type="entry name" value="Sc_DH/Rdtase_CS"/>
</dbReference>
<keyword evidence="2" id="KW-0560">Oxidoreductase</keyword>
<organism evidence="6">
    <name type="scientific">Rhodnius neglectus</name>
    <dbReference type="NCBI Taxonomy" id="72488"/>
    <lineage>
        <taxon>Eukaryota</taxon>
        <taxon>Metazoa</taxon>
        <taxon>Ecdysozoa</taxon>
        <taxon>Arthropoda</taxon>
        <taxon>Hexapoda</taxon>
        <taxon>Insecta</taxon>
        <taxon>Pterygota</taxon>
        <taxon>Neoptera</taxon>
        <taxon>Paraneoptera</taxon>
        <taxon>Hemiptera</taxon>
        <taxon>Heteroptera</taxon>
        <taxon>Panheteroptera</taxon>
        <taxon>Cimicomorpha</taxon>
        <taxon>Reduviidae</taxon>
        <taxon>Triatominae</taxon>
        <taxon>Rhodnius</taxon>
    </lineage>
</organism>
<dbReference type="PANTHER" id="PTHR44196">
    <property type="entry name" value="DEHYDROGENASE/REDUCTASE SDR FAMILY MEMBER 7B"/>
    <property type="match status" value="1"/>
</dbReference>
<dbReference type="InterPro" id="IPR002347">
    <property type="entry name" value="SDR_fam"/>
</dbReference>
<dbReference type="SUPFAM" id="SSF51735">
    <property type="entry name" value="NAD(P)-binding Rossmann-fold domains"/>
    <property type="match status" value="1"/>
</dbReference>
<evidence type="ECO:0000256" key="2">
    <source>
        <dbReference type="ARBA" id="ARBA00023002"/>
    </source>
</evidence>
<dbReference type="CDD" id="cd05332">
    <property type="entry name" value="11beta-HSD1_like_SDR_c"/>
    <property type="match status" value="1"/>
</dbReference>
<evidence type="ECO:0000256" key="5">
    <source>
        <dbReference type="SAM" id="Phobius"/>
    </source>
</evidence>
<feature type="transmembrane region" description="Helical" evidence="5">
    <location>
        <begin position="282"/>
        <end position="300"/>
    </location>
</feature>
<keyword evidence="5" id="KW-1133">Transmembrane helix</keyword>
<dbReference type="EMBL" id="GDKW01002699">
    <property type="protein sequence ID" value="JAI53896.1"/>
    <property type="molecule type" value="mRNA"/>
</dbReference>
<name>A0A0N7Z8Q4_9HEMI</name>
<accession>A0A0N7Z8Q4</accession>